<evidence type="ECO:0000313" key="2">
    <source>
        <dbReference type="EMBL" id="KAG9194500.1"/>
    </source>
</evidence>
<proteinExistence type="predicted"/>
<organism evidence="2 3">
    <name type="scientific">Alternaria panax</name>
    <dbReference type="NCBI Taxonomy" id="48097"/>
    <lineage>
        <taxon>Eukaryota</taxon>
        <taxon>Fungi</taxon>
        <taxon>Dikarya</taxon>
        <taxon>Ascomycota</taxon>
        <taxon>Pezizomycotina</taxon>
        <taxon>Dothideomycetes</taxon>
        <taxon>Pleosporomycetidae</taxon>
        <taxon>Pleosporales</taxon>
        <taxon>Pleosporineae</taxon>
        <taxon>Pleosporaceae</taxon>
        <taxon>Alternaria</taxon>
        <taxon>Alternaria sect. Panax</taxon>
    </lineage>
</organism>
<feature type="compositionally biased region" description="Basic residues" evidence="1">
    <location>
        <begin position="358"/>
        <end position="383"/>
    </location>
</feature>
<dbReference type="Proteomes" id="UP001199106">
    <property type="component" value="Unassembled WGS sequence"/>
</dbReference>
<protein>
    <submittedName>
        <fullName evidence="2">Uncharacterized protein</fullName>
    </submittedName>
</protein>
<name>A0AAD4NV11_9PLEO</name>
<evidence type="ECO:0000313" key="3">
    <source>
        <dbReference type="Proteomes" id="UP001199106"/>
    </source>
</evidence>
<keyword evidence="3" id="KW-1185">Reference proteome</keyword>
<feature type="region of interest" description="Disordered" evidence="1">
    <location>
        <begin position="430"/>
        <end position="496"/>
    </location>
</feature>
<dbReference type="EMBL" id="JAANER010000002">
    <property type="protein sequence ID" value="KAG9194500.1"/>
    <property type="molecule type" value="Genomic_DNA"/>
</dbReference>
<reference evidence="2" key="1">
    <citation type="submission" date="2021-07" db="EMBL/GenBank/DDBJ databases">
        <title>Genome Resource of American Ginseng Black Spot Pathogen Alternaria panax.</title>
        <authorList>
            <person name="Qiu C."/>
            <person name="Wang W."/>
            <person name="Liu Z."/>
        </authorList>
    </citation>
    <scope>NUCLEOTIDE SEQUENCE</scope>
    <source>
        <strain evidence="2">BNCC115425</strain>
    </source>
</reference>
<feature type="compositionally biased region" description="Polar residues" evidence="1">
    <location>
        <begin position="452"/>
        <end position="481"/>
    </location>
</feature>
<sequence length="623" mass="70007">MRGISNYMKESSCQTEPSLRKIEHDPNEVFPERHSYIPSSVDGNRGYFEAIHSPRCLRPSHGYHEPHGQHYGNANDFGQSHMPNIGFGAEGIASHDPRTSMQTTRYTHSDNNLDLPRSAENSAELASPSCRKGEVRRENLPHAYMVEHRSISAEVPSLAPMPLSRNSSAPPQVAGQHYEPFRGYFQNSKEAKEYRRNKMRFNREPWREPADDPTIEAVERGRNLNVERIYNAMVCGDHARDNTGSTALKRWVEEPHYQSDLVEAYAHKVFDCLIEQVKKGFRGWQQNDYVNDERKGEDEDKDIDCAGRLDNIVEALRLEKTICENVMCSAWQIRMFVNAPKAYSKRKDQNRVGNSKRPNAKGKNPRAPKRPRTVTASRSRHARNYSSAASEMPLSHGTTPQQPFGLGEMPYFAKPTAQFIVALSPPSDFLAPQAPSMRPSPRSPHAHDMSAASPSTLSPRAQPHTSHSEHISQILSKSPVQPSHFPPPSKPLNRSSVFATHDETKPTNMNTTSCLHPWGHIKSPSVAPSGAFAQRDQTGISDFPGVEHWQHSVEPFSSHDAFSNANLFAHHPEMGVCLADMELPPTYVVDDAAGEDVFSFWQHQDGAQKVPNAPSHRQNQFRD</sequence>
<comment type="caution">
    <text evidence="2">The sequence shown here is derived from an EMBL/GenBank/DDBJ whole genome shotgun (WGS) entry which is preliminary data.</text>
</comment>
<gene>
    <name evidence="2" type="ORF">G6011_04535</name>
</gene>
<accession>A0AAD4NV11</accession>
<feature type="region of interest" description="Disordered" evidence="1">
    <location>
        <begin position="343"/>
        <end position="409"/>
    </location>
</feature>
<dbReference type="AlphaFoldDB" id="A0AAD4NV11"/>
<evidence type="ECO:0000256" key="1">
    <source>
        <dbReference type="SAM" id="MobiDB-lite"/>
    </source>
</evidence>